<dbReference type="PANTHER" id="PTHR12308:SF73">
    <property type="entry name" value="ANOCTAMIN"/>
    <property type="match status" value="1"/>
</dbReference>
<dbReference type="InterPro" id="IPR049452">
    <property type="entry name" value="Anoctamin_TM"/>
</dbReference>
<evidence type="ECO:0000256" key="5">
    <source>
        <dbReference type="SAM" id="Phobius"/>
    </source>
</evidence>
<keyword evidence="4 5" id="KW-0472">Membrane</keyword>
<dbReference type="GO" id="GO:0032541">
    <property type="term" value="C:cortical endoplasmic reticulum"/>
    <property type="evidence" value="ECO:0007669"/>
    <property type="project" value="TreeGrafter"/>
</dbReference>
<evidence type="ECO:0000256" key="2">
    <source>
        <dbReference type="ARBA" id="ARBA00022692"/>
    </source>
</evidence>
<accession>A0AAD4LRU1</accession>
<evidence type="ECO:0000313" key="8">
    <source>
        <dbReference type="EMBL" id="KAH9000141.1"/>
    </source>
</evidence>
<dbReference type="PANTHER" id="PTHR12308">
    <property type="entry name" value="ANOCTAMIN"/>
    <property type="match status" value="1"/>
</dbReference>
<organism evidence="8 9">
    <name type="scientific">Lactarius akahatsu</name>
    <dbReference type="NCBI Taxonomy" id="416441"/>
    <lineage>
        <taxon>Eukaryota</taxon>
        <taxon>Fungi</taxon>
        <taxon>Dikarya</taxon>
        <taxon>Basidiomycota</taxon>
        <taxon>Agaricomycotina</taxon>
        <taxon>Agaricomycetes</taxon>
        <taxon>Russulales</taxon>
        <taxon>Russulaceae</taxon>
        <taxon>Lactarius</taxon>
    </lineage>
</organism>
<evidence type="ECO:0000259" key="6">
    <source>
        <dbReference type="Pfam" id="PF04547"/>
    </source>
</evidence>
<reference evidence="8" key="1">
    <citation type="submission" date="2022-01" db="EMBL/GenBank/DDBJ databases">
        <title>Comparative genomics reveals a dynamic genome evolution in the ectomycorrhizal milk-cap (Lactarius) mushrooms.</title>
        <authorList>
            <consortium name="DOE Joint Genome Institute"/>
            <person name="Lebreton A."/>
            <person name="Tang N."/>
            <person name="Kuo A."/>
            <person name="LaButti K."/>
            <person name="Drula E."/>
            <person name="Barry K."/>
            <person name="Clum A."/>
            <person name="Lipzen A."/>
            <person name="Mousain D."/>
            <person name="Ng V."/>
            <person name="Wang R."/>
            <person name="Wang X."/>
            <person name="Dai Y."/>
            <person name="Henrissat B."/>
            <person name="Grigoriev I.V."/>
            <person name="Guerin-Laguette A."/>
            <person name="Yu F."/>
            <person name="Martin F.M."/>
        </authorList>
    </citation>
    <scope>NUCLEOTIDE SEQUENCE</scope>
    <source>
        <strain evidence="8">QP</strain>
    </source>
</reference>
<dbReference type="AlphaFoldDB" id="A0AAD4LRU1"/>
<protein>
    <submittedName>
        <fullName evidence="8">DUF590-domain-containing protein</fullName>
    </submittedName>
</protein>
<feature type="transmembrane region" description="Helical" evidence="5">
    <location>
        <begin position="205"/>
        <end position="222"/>
    </location>
</feature>
<keyword evidence="3 5" id="KW-1133">Transmembrane helix</keyword>
<keyword evidence="2 5" id="KW-0812">Transmembrane</keyword>
<comment type="subcellular location">
    <subcellularLocation>
        <location evidence="1">Membrane</location>
        <topology evidence="1">Multi-pass membrane protein</topology>
    </subcellularLocation>
</comment>
<dbReference type="Pfam" id="PF04547">
    <property type="entry name" value="Anoctamin"/>
    <property type="match status" value="1"/>
</dbReference>
<feature type="domain" description="Anoctamin alpha-beta plait" evidence="7">
    <location>
        <begin position="3"/>
        <end position="130"/>
    </location>
</feature>
<dbReference type="GO" id="GO:0016020">
    <property type="term" value="C:membrane"/>
    <property type="evidence" value="ECO:0007669"/>
    <property type="project" value="UniProtKB-SubCell"/>
</dbReference>
<evidence type="ECO:0000256" key="1">
    <source>
        <dbReference type="ARBA" id="ARBA00004141"/>
    </source>
</evidence>
<sequence length="701" mass="78550">MRDIDLVVVFRASSIHLTKQQARIDAQHAEDQYSRLLHSLRNAGLHAVGRRGERQGQLILLVSCPDHQLQQLVQRERHSDFLHGLSTPVPASPAAPRASERLRLVYSYVTATPSDGGLGIHPEHDSWSRIESIMTLHDPEFNDRWIRSLTTGTSTIGHGRLDEIRTQFGEAVALYFAFLSSYTRALLFISVAGLASFYFGRAYSILYSSLLFVWSLVFVEYWRIRERIYSAAWGCLGSVRVEHHRPRYADGHPWWKRELKVLVSVPVIALFASVLAVLLTAIFVFEAFVTTLYAGPGHRYISFAPTIIFAIAIPRFLAIYRARAQRLTQWENHKHQSAFDASLTTKTFALSSIVAYLGLALSAFVYVPFGETAISHAQRFLSLTPETVFSAATPNDGAGKGLFVSDQSAARAKLNPSRLQGQMFAYTVTNQAVNFFLEVGLPFLTRAFALVRSGKYRSSLFGMGMGAHKKKRVGFEDDKNGAARDEREFLERVRREVSLPEYDLFDDYNEMVTQFGYVALWSTIWPLAPVMALLNNVVEFRSDAFKLVTHFRRPLPKRTDTIGPWLDCLSFLSWLSALTNSALVFLFHRAASPTESSMAPRALFIALAASHGYIVLRAAVRHLLERVMWVGSAEQAHMDTTAREVKERYLQSVIPGLGPLDPSGAIAATEAQGQISAPPAPSEFWEFDEGLDEIRKGIKDS</sequence>
<dbReference type="Pfam" id="PF20877">
    <property type="entry name" value="Anoctamin_N"/>
    <property type="match status" value="1"/>
</dbReference>
<evidence type="ECO:0000256" key="4">
    <source>
        <dbReference type="ARBA" id="ARBA00023136"/>
    </source>
</evidence>
<dbReference type="EMBL" id="JAKELL010000002">
    <property type="protein sequence ID" value="KAH9000141.1"/>
    <property type="molecule type" value="Genomic_DNA"/>
</dbReference>
<evidence type="ECO:0000313" key="9">
    <source>
        <dbReference type="Proteomes" id="UP001201163"/>
    </source>
</evidence>
<feature type="transmembrane region" description="Helical" evidence="5">
    <location>
        <begin position="348"/>
        <end position="369"/>
    </location>
</feature>
<evidence type="ECO:0000256" key="3">
    <source>
        <dbReference type="ARBA" id="ARBA00022989"/>
    </source>
</evidence>
<feature type="domain" description="Anoctamin transmembrane" evidence="6">
    <location>
        <begin position="164"/>
        <end position="627"/>
    </location>
</feature>
<proteinExistence type="predicted"/>
<dbReference type="Proteomes" id="UP001201163">
    <property type="component" value="Unassembled WGS sequence"/>
</dbReference>
<feature type="transmembrane region" description="Helical" evidence="5">
    <location>
        <begin position="261"/>
        <end position="288"/>
    </location>
</feature>
<dbReference type="GO" id="GO:0005254">
    <property type="term" value="F:chloride channel activity"/>
    <property type="evidence" value="ECO:0007669"/>
    <property type="project" value="TreeGrafter"/>
</dbReference>
<comment type="caution">
    <text evidence="8">The sequence shown here is derived from an EMBL/GenBank/DDBJ whole genome shotgun (WGS) entry which is preliminary data.</text>
</comment>
<evidence type="ECO:0000259" key="7">
    <source>
        <dbReference type="Pfam" id="PF20877"/>
    </source>
</evidence>
<feature type="transmembrane region" description="Helical" evidence="5">
    <location>
        <begin position="172"/>
        <end position="199"/>
    </location>
</feature>
<feature type="transmembrane region" description="Helical" evidence="5">
    <location>
        <begin position="300"/>
        <end position="320"/>
    </location>
</feature>
<dbReference type="InterPro" id="IPR049456">
    <property type="entry name" value="Anoctamin_N_fung"/>
</dbReference>
<keyword evidence="9" id="KW-1185">Reference proteome</keyword>
<dbReference type="InterPro" id="IPR007632">
    <property type="entry name" value="Anoctamin"/>
</dbReference>
<gene>
    <name evidence="8" type="ORF">EDB92DRAFT_1932241</name>
</gene>
<name>A0AAD4LRU1_9AGAM</name>